<dbReference type="Pfam" id="PF05947">
    <property type="entry name" value="T6SS_TssF"/>
    <property type="match status" value="1"/>
</dbReference>
<dbReference type="InterPro" id="IPR010272">
    <property type="entry name" value="T6SS_TssF"/>
</dbReference>
<dbReference type="KEGG" id="rei:IE4771_PD00623"/>
<dbReference type="PIRSF" id="PIRSF028304">
    <property type="entry name" value="UCP028304"/>
    <property type="match status" value="1"/>
</dbReference>
<accession>A0A060IBQ9</accession>
<proteinExistence type="predicted"/>
<evidence type="ECO:0000313" key="1">
    <source>
        <dbReference type="EMBL" id="AIC31177.1"/>
    </source>
</evidence>
<dbReference type="NCBIfam" id="TIGR03359">
    <property type="entry name" value="VI_chp_6"/>
    <property type="match status" value="1"/>
</dbReference>
<organism evidence="1 2">
    <name type="scientific">Rhizobium etli bv. mimosae str. IE4771</name>
    <dbReference type="NCBI Taxonomy" id="1432050"/>
    <lineage>
        <taxon>Bacteria</taxon>
        <taxon>Pseudomonadati</taxon>
        <taxon>Pseudomonadota</taxon>
        <taxon>Alphaproteobacteria</taxon>
        <taxon>Hyphomicrobiales</taxon>
        <taxon>Rhizobiaceae</taxon>
        <taxon>Rhizobium/Agrobacterium group</taxon>
        <taxon>Rhizobium</taxon>
    </lineage>
</organism>
<dbReference type="PANTHER" id="PTHR35370">
    <property type="entry name" value="CYTOPLASMIC PROTEIN-RELATED-RELATED"/>
    <property type="match status" value="1"/>
</dbReference>
<dbReference type="RefSeq" id="WP_040142274.1">
    <property type="nucleotide sequence ID" value="NZ_CP006990.1"/>
</dbReference>
<dbReference type="AlphaFoldDB" id="A0A060IBQ9"/>
<protein>
    <submittedName>
        <fullName evidence="1">Type VI secretion system-associated protein</fullName>
    </submittedName>
</protein>
<evidence type="ECO:0000313" key="2">
    <source>
        <dbReference type="Proteomes" id="UP000027180"/>
    </source>
</evidence>
<keyword evidence="1" id="KW-0614">Plasmid</keyword>
<dbReference type="HOGENOM" id="CLU_028593_2_0_5"/>
<sequence length="624" mass="69203">MDRVFLEYYEEELTHIRALAAEFAHMHPAIARNLSLDSIPCPDPFVERLLDGVAFLAARTRQKVDAESTRYVRSVLENFYPDLVSPAPATAMVLLKPGQQVQTMLAGHLLKRGTRLVSSVRPGISTRSIFTTVQDVTLWPLAISSVTYIQDRSALAAAGIGAIDGVAGASGLSITINRTGKGKLADLSLDRLDFYFSEKSKAPLLFDTLFGACGGVGARQEGRDNPLNPLPAPEMVGISDDEALMPRTRETFEGYRLLREYFIAPERFHYARVTGMRPVVRRCGERLELVFLLRRPVPELAGLTAKDLELFATPIINLFERSCSVIELDARRTRQVLHADRTRPRDFEIYRAVRVEDADAEGSDAEIPALFSLGQNRTNGLVYFTERRPRRPSEDELRQGQTRTSYLGDDIFITLSRPAQSKAGRVLKRVEVTALCTNRDLPILDDTPSLTLESGDPVETVQLLGALRQPWPAIPATLPAGAVEASRADELAWRFIAQLSLNFLSLAEDGRGVDPLHALLDLYAQRGDPSLSRHVRAIARVEARPVIERLPIAGPMCFARGSDITLHVDQSVLAGHSSLLLTALLSRLFARYAAINGFVRTRARILQKQEDVLWPITPGNRFLI</sequence>
<dbReference type="Proteomes" id="UP000027180">
    <property type="component" value="Plasmid pRetIE4771d"/>
</dbReference>
<geneLocation type="plasmid" evidence="1 2">
    <name>pRetIE4771d</name>
</geneLocation>
<dbReference type="EMBL" id="CP006990">
    <property type="protein sequence ID" value="AIC31177.1"/>
    <property type="molecule type" value="Genomic_DNA"/>
</dbReference>
<gene>
    <name evidence="1" type="ORF">IE4771_PD00623</name>
</gene>
<dbReference type="OrthoDB" id="9763676at2"/>
<reference evidence="1 2" key="1">
    <citation type="submission" date="2013-12" db="EMBL/GenBank/DDBJ databases">
        <title>Complete genome sequence of Rhizobium etli bv. mimosae IE4771.</title>
        <authorList>
            <person name="Bustos P."/>
            <person name="Santamaria R.I."/>
            <person name="Lozano L."/>
            <person name="Ormeno-Orrillo E."/>
            <person name="Rogel M.A."/>
            <person name="Romero D."/>
            <person name="Cevallos M.A."/>
            <person name="Martinez-Romero E."/>
            <person name="Gonzalez V."/>
        </authorList>
    </citation>
    <scope>NUCLEOTIDE SEQUENCE [LARGE SCALE GENOMIC DNA]</scope>
    <source>
        <strain evidence="1 2">IE4771</strain>
        <plasmid evidence="2">Plasmid pRetIE4771d</plasmid>
    </source>
</reference>
<dbReference type="PANTHER" id="PTHR35370:SF1">
    <property type="entry name" value="TYPE VI SECRETION SYSTEM COMPONENT TSSF1"/>
    <property type="match status" value="1"/>
</dbReference>
<name>A0A060IBQ9_RHIET</name>